<dbReference type="Proteomes" id="UP000823619">
    <property type="component" value="Unassembled WGS sequence"/>
</dbReference>
<reference evidence="2" key="2">
    <citation type="journal article" date="2021" name="PeerJ">
        <title>Extensive microbial diversity within the chicken gut microbiome revealed by metagenomics and culture.</title>
        <authorList>
            <person name="Gilroy R."/>
            <person name="Ravi A."/>
            <person name="Getino M."/>
            <person name="Pursley I."/>
            <person name="Horton D.L."/>
            <person name="Alikhan N.F."/>
            <person name="Baker D."/>
            <person name="Gharbi K."/>
            <person name="Hall N."/>
            <person name="Watson M."/>
            <person name="Adriaenssens E.M."/>
            <person name="Foster-Nyarko E."/>
            <person name="Jarju S."/>
            <person name="Secka A."/>
            <person name="Antonio M."/>
            <person name="Oren A."/>
            <person name="Chaudhuri R.R."/>
            <person name="La Ragione R."/>
            <person name="Hildebrand F."/>
            <person name="Pallen M.J."/>
        </authorList>
    </citation>
    <scope>NUCLEOTIDE SEQUENCE</scope>
    <source>
        <strain evidence="2">D5-748</strain>
    </source>
</reference>
<dbReference type="InterPro" id="IPR021823">
    <property type="entry name" value="DUF3408"/>
</dbReference>
<dbReference type="Pfam" id="PF11888">
    <property type="entry name" value="DUF3408"/>
    <property type="match status" value="1"/>
</dbReference>
<organism evidence="2 3">
    <name type="scientific">Candidatus Cryptobacteroides merdavium</name>
    <dbReference type="NCBI Taxonomy" id="2840769"/>
    <lineage>
        <taxon>Bacteria</taxon>
        <taxon>Pseudomonadati</taxon>
        <taxon>Bacteroidota</taxon>
        <taxon>Bacteroidia</taxon>
        <taxon>Bacteroidales</taxon>
        <taxon>Candidatus Cryptobacteroides</taxon>
    </lineage>
</organism>
<reference evidence="2" key="1">
    <citation type="submission" date="2020-10" db="EMBL/GenBank/DDBJ databases">
        <authorList>
            <person name="Gilroy R."/>
        </authorList>
    </citation>
    <scope>NUCLEOTIDE SEQUENCE</scope>
    <source>
        <strain evidence="2">D5-748</strain>
    </source>
</reference>
<proteinExistence type="predicted"/>
<dbReference type="AlphaFoldDB" id="A0A9D9HBP4"/>
<evidence type="ECO:0000256" key="1">
    <source>
        <dbReference type="SAM" id="MobiDB-lite"/>
    </source>
</evidence>
<accession>A0A9D9HBP4</accession>
<gene>
    <name evidence="2" type="ORF">IAC23_07955</name>
</gene>
<feature type="compositionally biased region" description="Basic and acidic residues" evidence="1">
    <location>
        <begin position="36"/>
        <end position="55"/>
    </location>
</feature>
<protein>
    <submittedName>
        <fullName evidence="2">DUF3408 domain-containing protein</fullName>
    </submittedName>
</protein>
<evidence type="ECO:0000313" key="2">
    <source>
        <dbReference type="EMBL" id="MBO8445606.1"/>
    </source>
</evidence>
<comment type="caution">
    <text evidence="2">The sequence shown here is derived from an EMBL/GenBank/DDBJ whole genome shotgun (WGS) entry which is preliminary data.</text>
</comment>
<evidence type="ECO:0000313" key="3">
    <source>
        <dbReference type="Proteomes" id="UP000823619"/>
    </source>
</evidence>
<sequence>MAKNLDVNIDTGSFLESFRPKMPLPAARGENAAAVKDSDEGRTDAVKEQRTEKRNAKQPSDPVEKEYMERFIRTSKTPARSGKMVYVRRDYHDRIMRILHVIGKGELSISGYIDHVLTQHFADYEEAIRKLYKKNYEDVY</sequence>
<name>A0A9D9HBP4_9BACT</name>
<dbReference type="EMBL" id="JADIMO010000099">
    <property type="protein sequence ID" value="MBO8445606.1"/>
    <property type="molecule type" value="Genomic_DNA"/>
</dbReference>
<feature type="region of interest" description="Disordered" evidence="1">
    <location>
        <begin position="17"/>
        <end position="64"/>
    </location>
</feature>